<dbReference type="AlphaFoldDB" id="A0A9Q3F1K5"/>
<comment type="caution">
    <text evidence="1">The sequence shown here is derived from an EMBL/GenBank/DDBJ whole genome shotgun (WGS) entry which is preliminary data.</text>
</comment>
<evidence type="ECO:0000313" key="1">
    <source>
        <dbReference type="EMBL" id="MBW0528152.1"/>
    </source>
</evidence>
<sequence>MVNRRFTYANLEPYFYNPDQTKPPNTKNTMDPLSSSDTIQLSLGNFQSIDKRSAMSEKHTQDDKDLIIQKLQKQIPILKRNWKPLENPVYQFFMKDSTSFSTNTVILGSEGLNVEEWKYSLNLSLEMVFPPIKDFCDNAINFDKLKPMEEISLCDLIIKTIYFEFYLSLLAKNKIAKELYQLILDQCSKSSRATALEYIQDIISFFNVDSEKEYHKWIKIFPLL</sequence>
<organism evidence="1 2">
    <name type="scientific">Austropuccinia psidii MF-1</name>
    <dbReference type="NCBI Taxonomy" id="1389203"/>
    <lineage>
        <taxon>Eukaryota</taxon>
        <taxon>Fungi</taxon>
        <taxon>Dikarya</taxon>
        <taxon>Basidiomycota</taxon>
        <taxon>Pucciniomycotina</taxon>
        <taxon>Pucciniomycetes</taxon>
        <taxon>Pucciniales</taxon>
        <taxon>Sphaerophragmiaceae</taxon>
        <taxon>Austropuccinia</taxon>
    </lineage>
</organism>
<dbReference type="Proteomes" id="UP000765509">
    <property type="component" value="Unassembled WGS sequence"/>
</dbReference>
<name>A0A9Q3F1K5_9BASI</name>
<evidence type="ECO:0000313" key="2">
    <source>
        <dbReference type="Proteomes" id="UP000765509"/>
    </source>
</evidence>
<reference evidence="1" key="1">
    <citation type="submission" date="2021-03" db="EMBL/GenBank/DDBJ databases">
        <title>Draft genome sequence of rust myrtle Austropuccinia psidii MF-1, a brazilian biotype.</title>
        <authorList>
            <person name="Quecine M.C."/>
            <person name="Pachon D.M.R."/>
            <person name="Bonatelli M.L."/>
            <person name="Correr F.H."/>
            <person name="Franceschini L.M."/>
            <person name="Leite T.F."/>
            <person name="Margarido G.R.A."/>
            <person name="Almeida C.A."/>
            <person name="Ferrarezi J.A."/>
            <person name="Labate C.A."/>
        </authorList>
    </citation>
    <scope>NUCLEOTIDE SEQUENCE</scope>
    <source>
        <strain evidence="1">MF-1</strain>
    </source>
</reference>
<accession>A0A9Q3F1K5</accession>
<keyword evidence="2" id="KW-1185">Reference proteome</keyword>
<proteinExistence type="predicted"/>
<protein>
    <submittedName>
        <fullName evidence="1">Uncharacterized protein</fullName>
    </submittedName>
</protein>
<dbReference type="EMBL" id="AVOT02034114">
    <property type="protein sequence ID" value="MBW0528152.1"/>
    <property type="molecule type" value="Genomic_DNA"/>
</dbReference>
<gene>
    <name evidence="1" type="ORF">O181_067867</name>
</gene>